<evidence type="ECO:0000256" key="10">
    <source>
        <dbReference type="RuleBase" id="RU361185"/>
    </source>
</evidence>
<dbReference type="Pfam" id="PF17137">
    <property type="entry name" value="DUF5110"/>
    <property type="match status" value="1"/>
</dbReference>
<comment type="similarity">
    <text evidence="3 10">Belongs to the glycosyl hydrolase 31 family.</text>
</comment>
<keyword evidence="6" id="KW-0256">Endoplasmic reticulum</keyword>
<dbReference type="Gene3D" id="2.60.40.1760">
    <property type="entry name" value="glycosyl hydrolase (family 31)"/>
    <property type="match status" value="1"/>
</dbReference>
<dbReference type="CDD" id="cd14752">
    <property type="entry name" value="GH31_N"/>
    <property type="match status" value="1"/>
</dbReference>
<reference evidence="16 17" key="1">
    <citation type="journal article" date="2019" name="Nat. Ecol. Evol.">
        <title>Megaphylogeny resolves global patterns of mushroom evolution.</title>
        <authorList>
            <person name="Varga T."/>
            <person name="Krizsan K."/>
            <person name="Foldi C."/>
            <person name="Dima B."/>
            <person name="Sanchez-Garcia M."/>
            <person name="Sanchez-Ramirez S."/>
            <person name="Szollosi G.J."/>
            <person name="Szarkandi J.G."/>
            <person name="Papp V."/>
            <person name="Albert L."/>
            <person name="Andreopoulos W."/>
            <person name="Angelini C."/>
            <person name="Antonin V."/>
            <person name="Barry K.W."/>
            <person name="Bougher N.L."/>
            <person name="Buchanan P."/>
            <person name="Buyck B."/>
            <person name="Bense V."/>
            <person name="Catcheside P."/>
            <person name="Chovatia M."/>
            <person name="Cooper J."/>
            <person name="Damon W."/>
            <person name="Desjardin D."/>
            <person name="Finy P."/>
            <person name="Geml J."/>
            <person name="Haridas S."/>
            <person name="Hughes K."/>
            <person name="Justo A."/>
            <person name="Karasinski D."/>
            <person name="Kautmanova I."/>
            <person name="Kiss B."/>
            <person name="Kocsube S."/>
            <person name="Kotiranta H."/>
            <person name="LaButti K.M."/>
            <person name="Lechner B.E."/>
            <person name="Liimatainen K."/>
            <person name="Lipzen A."/>
            <person name="Lukacs Z."/>
            <person name="Mihaltcheva S."/>
            <person name="Morgado L.N."/>
            <person name="Niskanen T."/>
            <person name="Noordeloos M.E."/>
            <person name="Ohm R.A."/>
            <person name="Ortiz-Santana B."/>
            <person name="Ovrebo C."/>
            <person name="Racz N."/>
            <person name="Riley R."/>
            <person name="Savchenko A."/>
            <person name="Shiryaev A."/>
            <person name="Soop K."/>
            <person name="Spirin V."/>
            <person name="Szebenyi C."/>
            <person name="Tomsovsky M."/>
            <person name="Tulloss R.E."/>
            <person name="Uehling J."/>
            <person name="Grigoriev I.V."/>
            <person name="Vagvolgyi C."/>
            <person name="Papp T."/>
            <person name="Martin F.M."/>
            <person name="Miettinen O."/>
            <person name="Hibbett D.S."/>
            <person name="Nagy L.G."/>
        </authorList>
    </citation>
    <scope>NUCLEOTIDE SEQUENCE [LARGE SCALE GENOMIC DNA]</scope>
    <source>
        <strain evidence="16 17">CBS 166.37</strain>
    </source>
</reference>
<evidence type="ECO:0000313" key="17">
    <source>
        <dbReference type="Proteomes" id="UP000308652"/>
    </source>
</evidence>
<evidence type="ECO:0000256" key="4">
    <source>
        <dbReference type="ARBA" id="ARBA00022729"/>
    </source>
</evidence>
<dbReference type="GO" id="GO:0005975">
    <property type="term" value="P:carbohydrate metabolic process"/>
    <property type="evidence" value="ECO:0007669"/>
    <property type="project" value="InterPro"/>
</dbReference>
<dbReference type="InterPro" id="IPR013780">
    <property type="entry name" value="Glyco_hydro_b"/>
</dbReference>
<evidence type="ECO:0000256" key="2">
    <source>
        <dbReference type="ARBA" id="ARBA00004833"/>
    </source>
</evidence>
<dbReference type="EMBL" id="ML213590">
    <property type="protein sequence ID" value="TFK45024.1"/>
    <property type="molecule type" value="Genomic_DNA"/>
</dbReference>
<feature type="domain" description="Glycoside hydrolase family 31 N-terminal" evidence="13">
    <location>
        <begin position="87"/>
        <end position="334"/>
    </location>
</feature>
<dbReference type="GO" id="GO:0090599">
    <property type="term" value="F:alpha-glucosidase activity"/>
    <property type="evidence" value="ECO:0007669"/>
    <property type="project" value="TreeGrafter"/>
</dbReference>
<feature type="chain" id="PRO_5022697961" description="Glucosidase II subunit alpha" evidence="11">
    <location>
        <begin position="20"/>
        <end position="985"/>
    </location>
</feature>
<dbReference type="InterPro" id="IPR017853">
    <property type="entry name" value="GH"/>
</dbReference>
<dbReference type="OrthoDB" id="3237269at2759"/>
<dbReference type="SUPFAM" id="SSF51011">
    <property type="entry name" value="Glycosyl hydrolase domain"/>
    <property type="match status" value="1"/>
</dbReference>
<keyword evidence="7" id="KW-0325">Glycoprotein</keyword>
<accession>A0A5C3MI51</accession>
<dbReference type="GO" id="GO:0017177">
    <property type="term" value="C:glucosidase II complex"/>
    <property type="evidence" value="ECO:0007669"/>
    <property type="project" value="TreeGrafter"/>
</dbReference>
<dbReference type="Pfam" id="PF13802">
    <property type="entry name" value="Gal_mutarotas_2"/>
    <property type="match status" value="1"/>
</dbReference>
<evidence type="ECO:0000256" key="11">
    <source>
        <dbReference type="SAM" id="SignalP"/>
    </source>
</evidence>
<evidence type="ECO:0000259" key="13">
    <source>
        <dbReference type="Pfam" id="PF13802"/>
    </source>
</evidence>
<comment type="pathway">
    <text evidence="2">Glycan metabolism; N-glycan metabolism.</text>
</comment>
<dbReference type="STRING" id="68775.A0A5C3MI51"/>
<evidence type="ECO:0000256" key="8">
    <source>
        <dbReference type="ARBA" id="ARBA00023295"/>
    </source>
</evidence>
<feature type="signal peptide" evidence="11">
    <location>
        <begin position="1"/>
        <end position="19"/>
    </location>
</feature>
<dbReference type="InterPro" id="IPR048395">
    <property type="entry name" value="Glyco_hydro_31_C"/>
</dbReference>
<evidence type="ECO:0000259" key="14">
    <source>
        <dbReference type="Pfam" id="PF17137"/>
    </source>
</evidence>
<evidence type="ECO:0000313" key="16">
    <source>
        <dbReference type="EMBL" id="TFK45024.1"/>
    </source>
</evidence>
<dbReference type="Proteomes" id="UP000308652">
    <property type="component" value="Unassembled WGS sequence"/>
</dbReference>
<dbReference type="InterPro" id="IPR025887">
    <property type="entry name" value="Glyco_hydro_31_N_dom"/>
</dbReference>
<dbReference type="InterPro" id="IPR000322">
    <property type="entry name" value="Glyco_hydro_31_TIM"/>
</dbReference>
<dbReference type="SUPFAM" id="SSF74650">
    <property type="entry name" value="Galactose mutarotase-like"/>
    <property type="match status" value="1"/>
</dbReference>
<dbReference type="PANTHER" id="PTHR22762">
    <property type="entry name" value="ALPHA-GLUCOSIDASE"/>
    <property type="match status" value="1"/>
</dbReference>
<protein>
    <recommendedName>
        <fullName evidence="9">Glucosidase II subunit alpha</fullName>
    </recommendedName>
</protein>
<organism evidence="16 17">
    <name type="scientific">Crucibulum laeve</name>
    <dbReference type="NCBI Taxonomy" id="68775"/>
    <lineage>
        <taxon>Eukaryota</taxon>
        <taxon>Fungi</taxon>
        <taxon>Dikarya</taxon>
        <taxon>Basidiomycota</taxon>
        <taxon>Agaricomycotina</taxon>
        <taxon>Agaricomycetes</taxon>
        <taxon>Agaricomycetidae</taxon>
        <taxon>Agaricales</taxon>
        <taxon>Agaricineae</taxon>
        <taxon>Nidulariaceae</taxon>
        <taxon>Crucibulum</taxon>
    </lineage>
</organism>
<keyword evidence="5 10" id="KW-0378">Hydrolase</keyword>
<evidence type="ECO:0000256" key="1">
    <source>
        <dbReference type="ARBA" id="ARBA00004240"/>
    </source>
</evidence>
<feature type="domain" description="DUF5110" evidence="14">
    <location>
        <begin position="835"/>
        <end position="888"/>
    </location>
</feature>
<name>A0A5C3MI51_9AGAR</name>
<evidence type="ECO:0000256" key="9">
    <source>
        <dbReference type="ARBA" id="ARBA00042895"/>
    </source>
</evidence>
<dbReference type="Gene3D" id="3.20.20.80">
    <property type="entry name" value="Glycosidases"/>
    <property type="match status" value="2"/>
</dbReference>
<dbReference type="SUPFAM" id="SSF51445">
    <property type="entry name" value="(Trans)glycosidases"/>
    <property type="match status" value="1"/>
</dbReference>
<sequence length="985" mass="110803">MRSWTFLGVLSLLLVESSAFKAHDFKTCSQSGFCRRGRALSARAKEARSSWKSPYSVDASSVAISSDQASFTAGVKSSLYPDITFGLEVRVHDDGVVRVRMDEIGGLKKHYDEAASWALIAEPNISRDIQWKTGKKEVRAVYGDKKDIEVLVEFAPLRVSLLRSGREQIVLNGQGLLHMEHFRNKAAAESKTEEPAAVEGEVANGAEEVQTVIKSENPRAWFEGDSEDAYWEETFSSWTDSKPKGPESLSIDINFPNHGTVYGIPQHATRLALPSTTGDSPTFSDPYRLWNSDVFEYLASSPVSLYGSIPVLHAHSTDTTVGIFDAVASETWIDIGHVSDKSTETHWISESGILDLFLMPGPTPEAIFKQYARLTGTPVLPAAWSLGYHQCRWNYVSSDDVRSVQKRFDEEDMPVDVFWLDIEYSEDHKYFMWNDKTFPDPVEMVNDVAAVGRKMVVIVDPHLKRTSEYPAYQEASKLEVLVKPPSGQGEYEGWCWSGSSSWTDFFNPAAWDWWKSLFKTYPLESGWSWTKSTDAVHIWNDMNEPSVFNGPEISMPRDNIHYGGWEHRDVHNINGMLFSNHTYQAVAERSDPRQRPFVLTRSFYAGSQRFGAMWTGDNLGTWEHMAVGIKMVLSNSIAGMSFAGSDVGGFFGNPEPEMLVRWYQVGAFAPFFRAHAHIDTKRREPYLLDEPYKGIVRDILRLRYTQLPVWYTAFRETTVTGLPILRPQYVMFPKDKNGFDIDDQYYIGSSGLLIKPVTTKDATEATVYIAEDQVSCFTVYYDYFTHHAYRGASKGKEITVPAALHQIPLFVRGGSILPTRERPRRSSTLMKHDPFTLRVALSKTGTAHGELYLDDGETYSHEKGQFIWRQFTAEKTAKKSKALRISSRDLATEKPSEAVDGVALTTFNPANEFAKSIEDIRVEKIVVVGLNGKPSSVRVEGGAELVWEYTPGHAASEKKEGVASLLSIKDPKVLVAKDWDIVVQY</sequence>
<dbReference type="AlphaFoldDB" id="A0A5C3MI51"/>
<evidence type="ECO:0000259" key="12">
    <source>
        <dbReference type="Pfam" id="PF01055"/>
    </source>
</evidence>
<keyword evidence="4 11" id="KW-0732">Signal</keyword>
<keyword evidence="8 10" id="KW-0326">Glycosidase</keyword>
<dbReference type="Pfam" id="PF21365">
    <property type="entry name" value="Glyco_hydro_31_3rd"/>
    <property type="match status" value="1"/>
</dbReference>
<feature type="domain" description="Glycosyl hydrolase family 31 C-terminal" evidence="15">
    <location>
        <begin position="721"/>
        <end position="817"/>
    </location>
</feature>
<proteinExistence type="inferred from homology"/>
<dbReference type="Gene3D" id="2.60.40.1180">
    <property type="entry name" value="Golgi alpha-mannosidase II"/>
    <property type="match status" value="2"/>
</dbReference>
<keyword evidence="17" id="KW-1185">Reference proteome</keyword>
<evidence type="ECO:0000256" key="3">
    <source>
        <dbReference type="ARBA" id="ARBA00007806"/>
    </source>
</evidence>
<evidence type="ECO:0000256" key="6">
    <source>
        <dbReference type="ARBA" id="ARBA00022824"/>
    </source>
</evidence>
<comment type="subcellular location">
    <subcellularLocation>
        <location evidence="1">Endoplasmic reticulum</location>
    </subcellularLocation>
</comment>
<dbReference type="CDD" id="cd06603">
    <property type="entry name" value="GH31_GANC_GANAB_alpha"/>
    <property type="match status" value="1"/>
</dbReference>
<evidence type="ECO:0000256" key="7">
    <source>
        <dbReference type="ARBA" id="ARBA00023180"/>
    </source>
</evidence>
<dbReference type="InterPro" id="IPR011013">
    <property type="entry name" value="Gal_mutarotase_sf_dom"/>
</dbReference>
<gene>
    <name evidence="16" type="ORF">BDQ12DRAFT_742762</name>
</gene>
<dbReference type="GO" id="GO:0030246">
    <property type="term" value="F:carbohydrate binding"/>
    <property type="evidence" value="ECO:0007669"/>
    <property type="project" value="InterPro"/>
</dbReference>
<dbReference type="GO" id="GO:0006491">
    <property type="term" value="P:N-glycan processing"/>
    <property type="evidence" value="ECO:0007669"/>
    <property type="project" value="TreeGrafter"/>
</dbReference>
<dbReference type="PANTHER" id="PTHR22762:SF54">
    <property type="entry name" value="BCDNA.GH04962"/>
    <property type="match status" value="1"/>
</dbReference>
<feature type="domain" description="Glycoside hydrolase family 31 TIM barrel" evidence="12">
    <location>
        <begin position="378"/>
        <end position="713"/>
    </location>
</feature>
<evidence type="ECO:0000259" key="15">
    <source>
        <dbReference type="Pfam" id="PF21365"/>
    </source>
</evidence>
<evidence type="ECO:0000256" key="5">
    <source>
        <dbReference type="ARBA" id="ARBA00022801"/>
    </source>
</evidence>
<dbReference type="Pfam" id="PF01055">
    <property type="entry name" value="Glyco_hydro_31_2nd"/>
    <property type="match status" value="1"/>
</dbReference>
<dbReference type="InterPro" id="IPR033403">
    <property type="entry name" value="DUF5110"/>
</dbReference>